<evidence type="ECO:0000256" key="1">
    <source>
        <dbReference type="ARBA" id="ARBA00010641"/>
    </source>
</evidence>
<dbReference type="GO" id="GO:0006352">
    <property type="term" value="P:DNA-templated transcription initiation"/>
    <property type="evidence" value="ECO:0007669"/>
    <property type="project" value="InterPro"/>
</dbReference>
<dbReference type="InterPro" id="IPR036388">
    <property type="entry name" value="WH-like_DNA-bd_sf"/>
</dbReference>
<evidence type="ECO:0000256" key="5">
    <source>
        <dbReference type="ARBA" id="ARBA00023163"/>
    </source>
</evidence>
<evidence type="ECO:0000256" key="2">
    <source>
        <dbReference type="ARBA" id="ARBA00023015"/>
    </source>
</evidence>
<dbReference type="OrthoDB" id="9782108at2"/>
<keyword evidence="3" id="KW-0731">Sigma factor</keyword>
<evidence type="ECO:0000313" key="9">
    <source>
        <dbReference type="Proteomes" id="UP000004374"/>
    </source>
</evidence>
<dbReference type="STRING" id="562729.RNAN_2695"/>
<gene>
    <name evidence="8" type="ORF">RNAN_2695</name>
</gene>
<dbReference type="Proteomes" id="UP000004374">
    <property type="component" value="Unassembled WGS sequence"/>
</dbReference>
<comment type="similarity">
    <text evidence="1">Belongs to the sigma-70 factor family. ECF subfamily.</text>
</comment>
<dbReference type="InterPro" id="IPR013324">
    <property type="entry name" value="RNA_pol_sigma_r3/r4-like"/>
</dbReference>
<reference evidence="8 9" key="1">
    <citation type="journal article" date="2012" name="J. Bacteriol.">
        <title>Genome Sequence of the Protease-Producing Bacterium Rheinheimera nanhaiensis E407-8T, Isolated from Deep-Sea Sediment of the South China Sea.</title>
        <authorList>
            <person name="Zhang X.-Y."/>
            <person name="Zhang Y.-J."/>
            <person name="Qin Q.-L."/>
            <person name="Xie B.-B."/>
            <person name="Chen X.-L."/>
            <person name="Zhou B.-C."/>
            <person name="Zhang Y.-Z."/>
        </authorList>
    </citation>
    <scope>NUCLEOTIDE SEQUENCE [LARGE SCALE GENOMIC DNA]</scope>
    <source>
        <strain evidence="8 9">E407-8</strain>
    </source>
</reference>
<accession>I1E061</accession>
<feature type="domain" description="RNA polymerase sigma factor 70 region 4 type 2" evidence="7">
    <location>
        <begin position="134"/>
        <end position="185"/>
    </location>
</feature>
<evidence type="ECO:0000256" key="4">
    <source>
        <dbReference type="ARBA" id="ARBA00023125"/>
    </source>
</evidence>
<dbReference type="Gene3D" id="1.10.1740.10">
    <property type="match status" value="1"/>
</dbReference>
<dbReference type="InterPro" id="IPR013325">
    <property type="entry name" value="RNA_pol_sigma_r2"/>
</dbReference>
<name>I1E061_9GAMM</name>
<dbReference type="GO" id="GO:0016987">
    <property type="term" value="F:sigma factor activity"/>
    <property type="evidence" value="ECO:0007669"/>
    <property type="project" value="UniProtKB-KW"/>
</dbReference>
<dbReference type="RefSeq" id="WP_008222513.1">
    <property type="nucleotide sequence ID" value="NZ_BAFK01000016.1"/>
</dbReference>
<keyword evidence="9" id="KW-1185">Reference proteome</keyword>
<evidence type="ECO:0000259" key="6">
    <source>
        <dbReference type="Pfam" id="PF04542"/>
    </source>
</evidence>
<dbReference type="GO" id="GO:0003677">
    <property type="term" value="F:DNA binding"/>
    <property type="evidence" value="ECO:0007669"/>
    <property type="project" value="UniProtKB-KW"/>
</dbReference>
<proteinExistence type="inferred from homology"/>
<sequence length="193" mass="21911">MRNKQRHSQTPHLTARQQGLITGSNNSQSATEFVLQLWQQHQGAISRSLLANEADPAARQDLKQDIFLALHQAAERLQAAELPRAYLFRIVHNVTVDHIARAQRHKWQPLDDDIQQQLLDNCPSEQLGEAQQSQQLMQAVRRLSAANRQVILLAMEDLDAPEIATILQISHGAVRVRLNRAKTELMELMQNGR</sequence>
<keyword evidence="4" id="KW-0238">DNA-binding</keyword>
<dbReference type="InterPro" id="IPR013249">
    <property type="entry name" value="RNA_pol_sigma70_r4_t2"/>
</dbReference>
<dbReference type="PANTHER" id="PTHR43133:SF8">
    <property type="entry name" value="RNA POLYMERASE SIGMA FACTOR HI_1459-RELATED"/>
    <property type="match status" value="1"/>
</dbReference>
<dbReference type="PANTHER" id="PTHR43133">
    <property type="entry name" value="RNA POLYMERASE ECF-TYPE SIGMA FACTO"/>
    <property type="match status" value="1"/>
</dbReference>
<dbReference type="InterPro" id="IPR014284">
    <property type="entry name" value="RNA_pol_sigma-70_dom"/>
</dbReference>
<keyword evidence="2" id="KW-0805">Transcription regulation</keyword>
<dbReference type="Pfam" id="PF08281">
    <property type="entry name" value="Sigma70_r4_2"/>
    <property type="match status" value="1"/>
</dbReference>
<dbReference type="SUPFAM" id="SSF88946">
    <property type="entry name" value="Sigma2 domain of RNA polymerase sigma factors"/>
    <property type="match status" value="1"/>
</dbReference>
<evidence type="ECO:0000259" key="7">
    <source>
        <dbReference type="Pfam" id="PF08281"/>
    </source>
</evidence>
<protein>
    <submittedName>
        <fullName evidence="8">RNA polymerase sigma factor, sigma-70 family protein</fullName>
    </submittedName>
</protein>
<dbReference type="AlphaFoldDB" id="I1E061"/>
<dbReference type="InterPro" id="IPR007627">
    <property type="entry name" value="RNA_pol_sigma70_r2"/>
</dbReference>
<dbReference type="Pfam" id="PF04542">
    <property type="entry name" value="Sigma70_r2"/>
    <property type="match status" value="1"/>
</dbReference>
<dbReference type="InterPro" id="IPR039425">
    <property type="entry name" value="RNA_pol_sigma-70-like"/>
</dbReference>
<evidence type="ECO:0000256" key="3">
    <source>
        <dbReference type="ARBA" id="ARBA00023082"/>
    </source>
</evidence>
<keyword evidence="5" id="KW-0804">Transcription</keyword>
<evidence type="ECO:0000313" key="8">
    <source>
        <dbReference type="EMBL" id="GAB59689.1"/>
    </source>
</evidence>
<feature type="domain" description="RNA polymerase sigma-70 region 2" evidence="6">
    <location>
        <begin position="37"/>
        <end position="104"/>
    </location>
</feature>
<dbReference type="SUPFAM" id="SSF88659">
    <property type="entry name" value="Sigma3 and sigma4 domains of RNA polymerase sigma factors"/>
    <property type="match status" value="1"/>
</dbReference>
<dbReference type="EMBL" id="BAFK01000016">
    <property type="protein sequence ID" value="GAB59689.1"/>
    <property type="molecule type" value="Genomic_DNA"/>
</dbReference>
<dbReference type="Gene3D" id="1.10.10.10">
    <property type="entry name" value="Winged helix-like DNA-binding domain superfamily/Winged helix DNA-binding domain"/>
    <property type="match status" value="1"/>
</dbReference>
<organism evidence="8 9">
    <name type="scientific">Rheinheimera nanhaiensis E407-8</name>
    <dbReference type="NCBI Taxonomy" id="562729"/>
    <lineage>
        <taxon>Bacteria</taxon>
        <taxon>Pseudomonadati</taxon>
        <taxon>Pseudomonadota</taxon>
        <taxon>Gammaproteobacteria</taxon>
        <taxon>Chromatiales</taxon>
        <taxon>Chromatiaceae</taxon>
        <taxon>Rheinheimera</taxon>
    </lineage>
</organism>
<dbReference type="NCBIfam" id="TIGR02937">
    <property type="entry name" value="sigma70-ECF"/>
    <property type="match status" value="1"/>
</dbReference>
<comment type="caution">
    <text evidence="8">The sequence shown here is derived from an EMBL/GenBank/DDBJ whole genome shotgun (WGS) entry which is preliminary data.</text>
</comment>